<organism evidence="2 3">
    <name type="scientific">Acaryochloris marina (strain MBIC 11017)</name>
    <dbReference type="NCBI Taxonomy" id="329726"/>
    <lineage>
        <taxon>Bacteria</taxon>
        <taxon>Bacillati</taxon>
        <taxon>Cyanobacteriota</taxon>
        <taxon>Cyanophyceae</taxon>
        <taxon>Acaryochloridales</taxon>
        <taxon>Acaryochloridaceae</taxon>
        <taxon>Acaryochloris</taxon>
    </lineage>
</organism>
<dbReference type="Proteomes" id="UP000000268">
    <property type="component" value="Chromosome"/>
</dbReference>
<dbReference type="KEGG" id="amr:AM1_4283"/>
<dbReference type="AlphaFoldDB" id="B0CDR0"/>
<dbReference type="HOGENOM" id="CLU_1640074_0_0_3"/>
<name>B0CDR0_ACAM1</name>
<evidence type="ECO:0000256" key="1">
    <source>
        <dbReference type="SAM" id="SignalP"/>
    </source>
</evidence>
<sequence length="161" mass="17539">MKRCLSLLLALPIGLAVSNAKAETIELKVYPVNGPEQGCPKSVIAYQTRQPYQEGGYATDGMVSLSVIATQITLAPKQPFSATWIGTLKPQYQNCEGTAGMFKIDGKEHTGLSFIRLQLFKGKATVILDMTGMRDVNGFTTQIIKSGLRQGNPRWTWGGTD</sequence>
<reference evidence="2 3" key="1">
    <citation type="journal article" date="2008" name="Proc. Natl. Acad. Sci. U.S.A.">
        <title>Niche adaptation and genome expansion in the chlorophyll d-producing cyanobacterium Acaryochloris marina.</title>
        <authorList>
            <person name="Swingley W.D."/>
            <person name="Chen M."/>
            <person name="Cheung P.C."/>
            <person name="Conrad A.L."/>
            <person name="Dejesa L.C."/>
            <person name="Hao J."/>
            <person name="Honchak B.M."/>
            <person name="Karbach L.E."/>
            <person name="Kurdoglu A."/>
            <person name="Lahiri S."/>
            <person name="Mastrian S.D."/>
            <person name="Miyashita H."/>
            <person name="Page L."/>
            <person name="Ramakrishna P."/>
            <person name="Satoh S."/>
            <person name="Sattley W.M."/>
            <person name="Shimada Y."/>
            <person name="Taylor H.L."/>
            <person name="Tomo T."/>
            <person name="Tsuchiya T."/>
            <person name="Wang Z.T."/>
            <person name="Raymond J."/>
            <person name="Mimuro M."/>
            <person name="Blankenship R.E."/>
            <person name="Touchman J.W."/>
        </authorList>
    </citation>
    <scope>NUCLEOTIDE SEQUENCE [LARGE SCALE GENOMIC DNA]</scope>
    <source>
        <strain evidence="3">MBIC 11017</strain>
    </source>
</reference>
<dbReference type="EMBL" id="CP000828">
    <property type="protein sequence ID" value="ABW29262.1"/>
    <property type="molecule type" value="Genomic_DNA"/>
</dbReference>
<protein>
    <submittedName>
        <fullName evidence="2">Uncharacterized protein</fullName>
    </submittedName>
</protein>
<dbReference type="RefSeq" id="WP_012164592.1">
    <property type="nucleotide sequence ID" value="NC_009925.1"/>
</dbReference>
<evidence type="ECO:0000313" key="2">
    <source>
        <dbReference type="EMBL" id="ABW29262.1"/>
    </source>
</evidence>
<proteinExistence type="predicted"/>
<dbReference type="OrthoDB" id="572018at2"/>
<dbReference type="eggNOG" id="ENOG5031ERW">
    <property type="taxonomic scope" value="Bacteria"/>
</dbReference>
<gene>
    <name evidence="2" type="ordered locus">AM1_4283</name>
</gene>
<keyword evidence="3" id="KW-1185">Reference proteome</keyword>
<keyword evidence="1" id="KW-0732">Signal</keyword>
<evidence type="ECO:0000313" key="3">
    <source>
        <dbReference type="Proteomes" id="UP000000268"/>
    </source>
</evidence>
<feature type="chain" id="PRO_5002748087" evidence="1">
    <location>
        <begin position="23"/>
        <end position="161"/>
    </location>
</feature>
<accession>B0CDR0</accession>
<feature type="signal peptide" evidence="1">
    <location>
        <begin position="1"/>
        <end position="22"/>
    </location>
</feature>